<dbReference type="InterPro" id="IPR025202">
    <property type="entry name" value="PLD-like_dom"/>
</dbReference>
<dbReference type="InterPro" id="IPR051406">
    <property type="entry name" value="PLD_domain"/>
</dbReference>
<dbReference type="PANTHER" id="PTHR43856:SF1">
    <property type="entry name" value="MITOCHONDRIAL CARDIOLIPIN HYDROLASE"/>
    <property type="match status" value="1"/>
</dbReference>
<reference evidence="8 9" key="1">
    <citation type="submission" date="2021-05" db="EMBL/GenBank/DDBJ databases">
        <title>Draft genomes of bacteria isolated from model marine particles.</title>
        <authorList>
            <person name="Datta M.S."/>
            <person name="Schwartzman J.A."/>
            <person name="Enke T.N."/>
            <person name="Saavedra J."/>
            <person name="Cermak N."/>
            <person name="Cordero O.X."/>
        </authorList>
    </citation>
    <scope>NUCLEOTIDE SEQUENCE [LARGE SCALE GENOMIC DNA]</scope>
    <source>
        <strain evidence="8 9">D2M19</strain>
    </source>
</reference>
<feature type="domain" description="PLD phosphodiesterase" evidence="7">
    <location>
        <begin position="84"/>
        <end position="111"/>
    </location>
</feature>
<evidence type="ECO:0000256" key="3">
    <source>
        <dbReference type="ARBA" id="ARBA00012027"/>
    </source>
</evidence>
<protein>
    <recommendedName>
        <fullName evidence="3">phospholipase D</fullName>
        <ecNumber evidence="3">3.1.4.4</ecNumber>
    </recommendedName>
</protein>
<organism evidence="8 9">
    <name type="scientific">Marinobacter salexigens</name>
    <dbReference type="NCBI Taxonomy" id="1925763"/>
    <lineage>
        <taxon>Bacteria</taxon>
        <taxon>Pseudomonadati</taxon>
        <taxon>Pseudomonadota</taxon>
        <taxon>Gammaproteobacteria</taxon>
        <taxon>Pseudomonadales</taxon>
        <taxon>Marinobacteraceae</taxon>
        <taxon>Marinobacter</taxon>
    </lineage>
</organism>
<comment type="catalytic activity">
    <reaction evidence="1">
        <text>a 1,2-diacyl-sn-glycero-3-phosphocholine + H2O = a 1,2-diacyl-sn-glycero-3-phosphate + choline + H(+)</text>
        <dbReference type="Rhea" id="RHEA:14445"/>
        <dbReference type="ChEBI" id="CHEBI:15354"/>
        <dbReference type="ChEBI" id="CHEBI:15377"/>
        <dbReference type="ChEBI" id="CHEBI:15378"/>
        <dbReference type="ChEBI" id="CHEBI:57643"/>
        <dbReference type="ChEBI" id="CHEBI:58608"/>
        <dbReference type="EC" id="3.1.4.4"/>
    </reaction>
</comment>
<evidence type="ECO:0000256" key="6">
    <source>
        <dbReference type="ARBA" id="ARBA00023098"/>
    </source>
</evidence>
<evidence type="ECO:0000256" key="4">
    <source>
        <dbReference type="ARBA" id="ARBA00022801"/>
    </source>
</evidence>
<proteinExistence type="inferred from homology"/>
<comment type="similarity">
    <text evidence="2">Belongs to the phospholipase D family.</text>
</comment>
<comment type="caution">
    <text evidence="8">The sequence shown here is derived from an EMBL/GenBank/DDBJ whole genome shotgun (WGS) entry which is preliminary data.</text>
</comment>
<accession>A0ABS6A6Q4</accession>
<sequence>MRTITTNAYFEDIDYQIVQELMKAKESVKICVAWISWPKYAPIFDQITSKGICVEVIYNDDHLNVKNFQAPLHSTTLYPVKARAGALMHNKFCIIDDSRILTGSFNWSKNARRHFENLVIIENDFRLVKSFLTEFQDLKNYFSDFAQNTKIQCLFHNGDRQCRAASYNLGILGQESGKYDDSLIEVWNFCLSHEHGTFLGEHYENHLHTYLGLKYEPDYDQNLIYDKETMLLEVDQEFKKTAQIQNHFTSRSKQPIHAIGSVSLLNENEHLEWGEEQEFGINIFWRDMYYRKVIPDVIYDDGYGFIASIISKHC</sequence>
<keyword evidence="6" id="KW-0443">Lipid metabolism</keyword>
<evidence type="ECO:0000313" key="8">
    <source>
        <dbReference type="EMBL" id="MBU2873846.1"/>
    </source>
</evidence>
<dbReference type="PROSITE" id="PS50035">
    <property type="entry name" value="PLD"/>
    <property type="match status" value="1"/>
</dbReference>
<dbReference type="PANTHER" id="PTHR43856">
    <property type="entry name" value="CARDIOLIPIN HYDROLASE"/>
    <property type="match status" value="1"/>
</dbReference>
<evidence type="ECO:0000259" key="7">
    <source>
        <dbReference type="PROSITE" id="PS50035"/>
    </source>
</evidence>
<keyword evidence="5" id="KW-0442">Lipid degradation</keyword>
<gene>
    <name evidence="8" type="ORF">KO508_07445</name>
</gene>
<dbReference type="SMART" id="SM00155">
    <property type="entry name" value="PLDc"/>
    <property type="match status" value="1"/>
</dbReference>
<keyword evidence="9" id="KW-1185">Reference proteome</keyword>
<evidence type="ECO:0000256" key="5">
    <source>
        <dbReference type="ARBA" id="ARBA00022963"/>
    </source>
</evidence>
<evidence type="ECO:0000256" key="2">
    <source>
        <dbReference type="ARBA" id="ARBA00008664"/>
    </source>
</evidence>
<dbReference type="RefSeq" id="WP_216007733.1">
    <property type="nucleotide sequence ID" value="NZ_JAHKPV010000008.1"/>
</dbReference>
<name>A0ABS6A6Q4_9GAMM</name>
<dbReference type="EC" id="3.1.4.4" evidence="3"/>
<dbReference type="EMBL" id="JAHKPV010000008">
    <property type="protein sequence ID" value="MBU2873846.1"/>
    <property type="molecule type" value="Genomic_DNA"/>
</dbReference>
<dbReference type="Pfam" id="PF13091">
    <property type="entry name" value="PLDc_2"/>
    <property type="match status" value="1"/>
</dbReference>
<keyword evidence="4" id="KW-0378">Hydrolase</keyword>
<evidence type="ECO:0000313" key="9">
    <source>
        <dbReference type="Proteomes" id="UP000753376"/>
    </source>
</evidence>
<evidence type="ECO:0000256" key="1">
    <source>
        <dbReference type="ARBA" id="ARBA00000798"/>
    </source>
</evidence>
<dbReference type="InterPro" id="IPR001736">
    <property type="entry name" value="PLipase_D/transphosphatidylase"/>
</dbReference>
<dbReference type="Proteomes" id="UP000753376">
    <property type="component" value="Unassembled WGS sequence"/>
</dbReference>